<organism evidence="1 2">
    <name type="scientific">Cylicostephanus goldi</name>
    <name type="common">Nematode worm</name>
    <dbReference type="NCBI Taxonomy" id="71465"/>
    <lineage>
        <taxon>Eukaryota</taxon>
        <taxon>Metazoa</taxon>
        <taxon>Ecdysozoa</taxon>
        <taxon>Nematoda</taxon>
        <taxon>Chromadorea</taxon>
        <taxon>Rhabditida</taxon>
        <taxon>Rhabditina</taxon>
        <taxon>Rhabditomorpha</taxon>
        <taxon>Strongyloidea</taxon>
        <taxon>Strongylidae</taxon>
        <taxon>Cylicostephanus</taxon>
    </lineage>
</organism>
<gene>
    <name evidence="1" type="ORF">CGOC_LOCUS9590</name>
</gene>
<dbReference type="EMBL" id="UYRV01107506">
    <property type="protein sequence ID" value="VDN23472.1"/>
    <property type="molecule type" value="Genomic_DNA"/>
</dbReference>
<dbReference type="Proteomes" id="UP000271889">
    <property type="component" value="Unassembled WGS sequence"/>
</dbReference>
<proteinExistence type="predicted"/>
<name>A0A3P7PUJ9_CYLGO</name>
<reference evidence="1 2" key="1">
    <citation type="submission" date="2018-11" db="EMBL/GenBank/DDBJ databases">
        <authorList>
            <consortium name="Pathogen Informatics"/>
        </authorList>
    </citation>
    <scope>NUCLEOTIDE SEQUENCE [LARGE SCALE GENOMIC DNA]</scope>
</reference>
<accession>A0A3P7PUJ9</accession>
<dbReference type="AlphaFoldDB" id="A0A3P7PUJ9"/>
<evidence type="ECO:0000313" key="1">
    <source>
        <dbReference type="EMBL" id="VDN23472.1"/>
    </source>
</evidence>
<protein>
    <submittedName>
        <fullName evidence="1">Uncharacterized protein</fullName>
    </submittedName>
</protein>
<keyword evidence="2" id="KW-1185">Reference proteome</keyword>
<evidence type="ECO:0000313" key="2">
    <source>
        <dbReference type="Proteomes" id="UP000271889"/>
    </source>
</evidence>
<sequence length="86" mass="10248">MMNNIENMKSRLPDYILTPAKKDPCALDLKAGEIRILAGVFGHGANYNFVRSNRCGMLKRRKWKKYLEYFKNEDCLREDEEYFSYE</sequence>